<sequence>MSSPHNPPRNYWGFMIRTDKSATPLFEQLCLGIAKFITDKCQSNTEDLTPENLAYFYREVGGNYDNVFLHTPHSSLSFIYQSLGCFHTLQPTEDPFKPPCIPALRPHGFIRWQTIQLLLCPDEHVRFLQKAVKKFDIINPSGGCIFPKVIPRDSFPTEPDPEMVKWHETVSQKLEDDYRARKQKSSSHRPGLSDRVSSDSRAGPKSLDGSVPDENPGYFASRKQITSKRPGDYSRTTSQETSSHYNARSHKRVVPEFTSPLSTEPELRHDDIDEEDPIPIYGPKIPHSKPTSRHRHSRHDLPSAPPRRRLSRAPSKSSLLSEESEEPVRRSRARKAPGPSVDYEKVLPSRSSHARRHSHDAAYTTRKGWNYSPPRRRLQREEPLPPEPTQTHDFYPYVPKSADFRTYHDETRRMSLQQTNVTSTRKLKFPLPTAPHPGIKFREYIFNDDTYAANSAPTSPVHHHGPHLYRTTTTTTTTTNSSRAPTHSISNNYRQYASRIDPESLAPVGSHSSRQRASASANDDSPSDNSMERARAMSMGAKQLSHLRIDQTMGPIMPMMYVTPPPPPPPVNGVGAPIDFEQMGDGRGRHGRRGY</sequence>
<keyword evidence="4" id="KW-1185">Reference proteome</keyword>
<evidence type="ECO:0000256" key="1">
    <source>
        <dbReference type="SAM" id="MobiDB-lite"/>
    </source>
</evidence>
<feature type="compositionally biased region" description="Low complexity" evidence="1">
    <location>
        <begin position="510"/>
        <end position="529"/>
    </location>
</feature>
<dbReference type="HOGENOM" id="CLU_032499_0_0_1"/>
<feature type="domain" description="DUF7514" evidence="2">
    <location>
        <begin position="15"/>
        <end position="170"/>
    </location>
</feature>
<dbReference type="eggNOG" id="ENOG502SNYF">
    <property type="taxonomic scope" value="Eukaryota"/>
</dbReference>
<feature type="region of interest" description="Disordered" evidence="1">
    <location>
        <begin position="177"/>
        <end position="397"/>
    </location>
</feature>
<evidence type="ECO:0000259" key="2">
    <source>
        <dbReference type="Pfam" id="PF24355"/>
    </source>
</evidence>
<dbReference type="OMA" id="PYNIRSH"/>
<protein>
    <recommendedName>
        <fullName evidence="2">DUF7514 domain-containing protein</fullName>
    </recommendedName>
</protein>
<dbReference type="VEuPathDB" id="FungiDB:PADG_04370"/>
<accession>C1GAT4</accession>
<dbReference type="InterPro" id="IPR055936">
    <property type="entry name" value="DUF7514"/>
</dbReference>
<evidence type="ECO:0000313" key="4">
    <source>
        <dbReference type="Proteomes" id="UP000001628"/>
    </source>
</evidence>
<gene>
    <name evidence="3" type="ORF">PADG_04370</name>
</gene>
<dbReference type="AlphaFoldDB" id="C1GAT4"/>
<dbReference type="EMBL" id="KN275960">
    <property type="protein sequence ID" value="EEH48286.2"/>
    <property type="molecule type" value="Genomic_DNA"/>
</dbReference>
<feature type="region of interest" description="Disordered" evidence="1">
    <location>
        <begin position="504"/>
        <end position="533"/>
    </location>
</feature>
<dbReference type="InParanoid" id="C1GAT4"/>
<reference evidence="3 4" key="1">
    <citation type="journal article" date="2011" name="PLoS Genet.">
        <title>Comparative genomic analysis of human fungal pathogens causing paracoccidioidomycosis.</title>
        <authorList>
            <person name="Desjardins C.A."/>
            <person name="Champion M.D."/>
            <person name="Holder J.W."/>
            <person name="Muszewska A."/>
            <person name="Goldberg J."/>
            <person name="Bailao A.M."/>
            <person name="Brigido M.M."/>
            <person name="Ferreira M.E."/>
            <person name="Garcia A.M."/>
            <person name="Grynberg M."/>
            <person name="Gujja S."/>
            <person name="Heiman D.I."/>
            <person name="Henn M.R."/>
            <person name="Kodira C.D."/>
            <person name="Leon-Narvaez H."/>
            <person name="Longo L.V."/>
            <person name="Ma L.J."/>
            <person name="Malavazi I."/>
            <person name="Matsuo A.L."/>
            <person name="Morais F.V."/>
            <person name="Pereira M."/>
            <person name="Rodriguez-Brito S."/>
            <person name="Sakthikumar S."/>
            <person name="Salem-Izacc S.M."/>
            <person name="Sykes S.M."/>
            <person name="Teixeira M.M."/>
            <person name="Vallejo M.C."/>
            <person name="Walter M.E."/>
            <person name="Yandava C."/>
            <person name="Young S."/>
            <person name="Zeng Q."/>
            <person name="Zucker J."/>
            <person name="Felipe M.S."/>
            <person name="Goldman G.H."/>
            <person name="Haas B.J."/>
            <person name="McEwen J.G."/>
            <person name="Nino-Vega G."/>
            <person name="Puccia R."/>
            <person name="San-Blas G."/>
            <person name="Soares C.M."/>
            <person name="Birren B.W."/>
            <person name="Cuomo C.A."/>
        </authorList>
    </citation>
    <scope>NUCLEOTIDE SEQUENCE [LARGE SCALE GENOMIC DNA]</scope>
    <source>
        <strain evidence="3 4">Pb18</strain>
    </source>
</reference>
<dbReference type="GeneID" id="22583509"/>
<feature type="region of interest" description="Disordered" evidence="1">
    <location>
        <begin position="456"/>
        <end position="492"/>
    </location>
</feature>
<dbReference type="Pfam" id="PF24355">
    <property type="entry name" value="DUF7514"/>
    <property type="match status" value="1"/>
</dbReference>
<feature type="compositionally biased region" description="Polar residues" evidence="1">
    <location>
        <begin position="480"/>
        <end position="492"/>
    </location>
</feature>
<dbReference type="KEGG" id="pbn:PADG_04370"/>
<name>C1GAT4_PARBD</name>
<dbReference type="PANTHER" id="PTHR39611">
    <property type="entry name" value="HYDROXYPROLINE-RICH GLYCOPROTEIN DZ-HRGP-RELATED"/>
    <property type="match status" value="1"/>
</dbReference>
<dbReference type="Proteomes" id="UP000001628">
    <property type="component" value="Unassembled WGS sequence"/>
</dbReference>
<feature type="compositionally biased region" description="Polar residues" evidence="1">
    <location>
        <begin position="234"/>
        <end position="246"/>
    </location>
</feature>
<feature type="compositionally biased region" description="Low complexity" evidence="1">
    <location>
        <begin position="312"/>
        <end position="321"/>
    </location>
</feature>
<feature type="compositionally biased region" description="Basic residues" evidence="1">
    <location>
        <begin position="286"/>
        <end position="298"/>
    </location>
</feature>
<dbReference type="PANTHER" id="PTHR39611:SF2">
    <property type="entry name" value="HYDROXYPROLINE-RICH GLYCOPROTEIN DZ-HRGP"/>
    <property type="match status" value="1"/>
</dbReference>
<organism evidence="3 4">
    <name type="scientific">Paracoccidioides brasiliensis (strain Pb18)</name>
    <dbReference type="NCBI Taxonomy" id="502780"/>
    <lineage>
        <taxon>Eukaryota</taxon>
        <taxon>Fungi</taxon>
        <taxon>Dikarya</taxon>
        <taxon>Ascomycota</taxon>
        <taxon>Pezizomycotina</taxon>
        <taxon>Eurotiomycetes</taxon>
        <taxon>Eurotiomycetidae</taxon>
        <taxon>Onygenales</taxon>
        <taxon>Ajellomycetaceae</taxon>
        <taxon>Paracoccidioides</taxon>
    </lineage>
</organism>
<proteinExistence type="predicted"/>
<evidence type="ECO:0000313" key="3">
    <source>
        <dbReference type="EMBL" id="EEH48286.2"/>
    </source>
</evidence>
<dbReference type="OrthoDB" id="5420895at2759"/>
<dbReference type="RefSeq" id="XP_010759434.1">
    <property type="nucleotide sequence ID" value="XM_010761132.1"/>
</dbReference>